<dbReference type="InterPro" id="IPR009003">
    <property type="entry name" value="Peptidase_S1_PA"/>
</dbReference>
<evidence type="ECO:0000256" key="2">
    <source>
        <dbReference type="ARBA" id="ARBA00022670"/>
    </source>
</evidence>
<dbReference type="PROSITE" id="PS50240">
    <property type="entry name" value="TRYPSIN_DOM"/>
    <property type="match status" value="1"/>
</dbReference>
<dbReference type="EMBL" id="JBEUOH010000015">
    <property type="protein sequence ID" value="KAL0878878.1"/>
    <property type="molecule type" value="Genomic_DNA"/>
</dbReference>
<feature type="signal peptide" evidence="7">
    <location>
        <begin position="1"/>
        <end position="19"/>
    </location>
</feature>
<dbReference type="PRINTS" id="PR00722">
    <property type="entry name" value="CHYMOTRYPSIN"/>
</dbReference>
<comment type="similarity">
    <text evidence="1">Belongs to the peptidase S1 family.</text>
</comment>
<name>A0ABR3HQM6_LOXSC</name>
<feature type="domain" description="Peptidase S1" evidence="8">
    <location>
        <begin position="56"/>
        <end position="290"/>
    </location>
</feature>
<keyword evidence="10" id="KW-1185">Reference proteome</keyword>
<dbReference type="InterPro" id="IPR001314">
    <property type="entry name" value="Peptidase_S1A"/>
</dbReference>
<evidence type="ECO:0000256" key="7">
    <source>
        <dbReference type="SAM" id="SignalP"/>
    </source>
</evidence>
<dbReference type="Pfam" id="PF00089">
    <property type="entry name" value="Trypsin"/>
    <property type="match status" value="1"/>
</dbReference>
<keyword evidence="2 6" id="KW-0645">Protease</keyword>
<evidence type="ECO:0000313" key="10">
    <source>
        <dbReference type="Proteomes" id="UP001549920"/>
    </source>
</evidence>
<dbReference type="SUPFAM" id="SSF50494">
    <property type="entry name" value="Trypsin-like serine proteases"/>
    <property type="match status" value="1"/>
</dbReference>
<dbReference type="PROSITE" id="PS00134">
    <property type="entry name" value="TRYPSIN_HIS"/>
    <property type="match status" value="1"/>
</dbReference>
<protein>
    <recommendedName>
        <fullName evidence="8">Peptidase S1 domain-containing protein</fullName>
    </recommendedName>
</protein>
<evidence type="ECO:0000256" key="1">
    <source>
        <dbReference type="ARBA" id="ARBA00007664"/>
    </source>
</evidence>
<sequence>MKILLASLVLVLAVASAYAEEPSAYNYHQRIGIPDAVKIRRAEEDAALAGLPGQRIVGGTNVDISQVPYQVGLVVTLVWVLTSVCGGSLISNTRVLTAAHCHHDGVFTATSHTVVLGSNTIFSGGVRQVTTNIVMHPQWNPTTVANDIAVIRINPVSFTNVIQPIALPSGNQVSQNFVGEIAIASGFGRTADGANIPNNQRISWVRLPIITNAECAAVFGPFVLNSNICTSGAGGMGTCQGDSGGPLVVGSGNNRILVGVTSFGARDGCAIGLPAAYARVTSFLSWVLSQ</sequence>
<dbReference type="InterPro" id="IPR043504">
    <property type="entry name" value="Peptidase_S1_PA_chymotrypsin"/>
</dbReference>
<keyword evidence="3 6" id="KW-0378">Hydrolase</keyword>
<proteinExistence type="inferred from homology"/>
<comment type="caution">
    <text evidence="9">The sequence shown here is derived from an EMBL/GenBank/DDBJ whole genome shotgun (WGS) entry which is preliminary data.</text>
</comment>
<reference evidence="9 10" key="1">
    <citation type="submission" date="2024-06" db="EMBL/GenBank/DDBJ databases">
        <title>A chromosome-level genome assembly of beet webworm, Loxostege sticticalis.</title>
        <authorList>
            <person name="Zhang Y."/>
        </authorList>
    </citation>
    <scope>NUCLEOTIDE SEQUENCE [LARGE SCALE GENOMIC DNA]</scope>
    <source>
        <strain evidence="9">AQ026</strain>
        <tissue evidence="9">Whole body</tissue>
    </source>
</reference>
<keyword evidence="5" id="KW-1015">Disulfide bond</keyword>
<dbReference type="CDD" id="cd00190">
    <property type="entry name" value="Tryp_SPc"/>
    <property type="match status" value="1"/>
</dbReference>
<organism evidence="9 10">
    <name type="scientific">Loxostege sticticalis</name>
    <name type="common">Beet webworm moth</name>
    <dbReference type="NCBI Taxonomy" id="481309"/>
    <lineage>
        <taxon>Eukaryota</taxon>
        <taxon>Metazoa</taxon>
        <taxon>Ecdysozoa</taxon>
        <taxon>Arthropoda</taxon>
        <taxon>Hexapoda</taxon>
        <taxon>Insecta</taxon>
        <taxon>Pterygota</taxon>
        <taxon>Neoptera</taxon>
        <taxon>Endopterygota</taxon>
        <taxon>Lepidoptera</taxon>
        <taxon>Glossata</taxon>
        <taxon>Ditrysia</taxon>
        <taxon>Pyraloidea</taxon>
        <taxon>Crambidae</taxon>
        <taxon>Pyraustinae</taxon>
        <taxon>Loxostege</taxon>
    </lineage>
</organism>
<evidence type="ECO:0000256" key="6">
    <source>
        <dbReference type="RuleBase" id="RU363034"/>
    </source>
</evidence>
<evidence type="ECO:0000259" key="8">
    <source>
        <dbReference type="PROSITE" id="PS50240"/>
    </source>
</evidence>
<evidence type="ECO:0000256" key="5">
    <source>
        <dbReference type="ARBA" id="ARBA00023157"/>
    </source>
</evidence>
<evidence type="ECO:0000256" key="4">
    <source>
        <dbReference type="ARBA" id="ARBA00022825"/>
    </source>
</evidence>
<gene>
    <name evidence="9" type="ORF">ABMA27_003889</name>
</gene>
<evidence type="ECO:0000256" key="3">
    <source>
        <dbReference type="ARBA" id="ARBA00022801"/>
    </source>
</evidence>
<dbReference type="PANTHER" id="PTHR24276">
    <property type="entry name" value="POLYSERASE-RELATED"/>
    <property type="match status" value="1"/>
</dbReference>
<dbReference type="SMART" id="SM00020">
    <property type="entry name" value="Tryp_SPc"/>
    <property type="match status" value="1"/>
</dbReference>
<accession>A0ABR3HQM6</accession>
<keyword evidence="4 6" id="KW-0720">Serine protease</keyword>
<keyword evidence="7" id="KW-0732">Signal</keyword>
<dbReference type="InterPro" id="IPR033116">
    <property type="entry name" value="TRYPSIN_SER"/>
</dbReference>
<dbReference type="Gene3D" id="2.40.10.10">
    <property type="entry name" value="Trypsin-like serine proteases"/>
    <property type="match status" value="2"/>
</dbReference>
<dbReference type="InterPro" id="IPR050430">
    <property type="entry name" value="Peptidase_S1"/>
</dbReference>
<dbReference type="InterPro" id="IPR001254">
    <property type="entry name" value="Trypsin_dom"/>
</dbReference>
<evidence type="ECO:0000313" key="9">
    <source>
        <dbReference type="EMBL" id="KAL0878878.1"/>
    </source>
</evidence>
<feature type="chain" id="PRO_5045674357" description="Peptidase S1 domain-containing protein" evidence="7">
    <location>
        <begin position="20"/>
        <end position="290"/>
    </location>
</feature>
<dbReference type="Proteomes" id="UP001549920">
    <property type="component" value="Unassembled WGS sequence"/>
</dbReference>
<dbReference type="InterPro" id="IPR018114">
    <property type="entry name" value="TRYPSIN_HIS"/>
</dbReference>
<dbReference type="PANTHER" id="PTHR24276:SF98">
    <property type="entry name" value="FI18310P1-RELATED"/>
    <property type="match status" value="1"/>
</dbReference>
<dbReference type="PROSITE" id="PS00135">
    <property type="entry name" value="TRYPSIN_SER"/>
    <property type="match status" value="1"/>
</dbReference>